<name>A0A563W1M6_9CYAN</name>
<reference evidence="1 2" key="1">
    <citation type="submission" date="2019-01" db="EMBL/GenBank/DDBJ databases">
        <authorList>
            <person name="Brito A."/>
        </authorList>
    </citation>
    <scope>NUCLEOTIDE SEQUENCE [LARGE SCALE GENOMIC DNA]</scope>
    <source>
        <strain evidence="1">1</strain>
    </source>
</reference>
<protein>
    <submittedName>
        <fullName evidence="1">Uncharacterized protein</fullName>
    </submittedName>
</protein>
<sequence length="66" mass="7609">MSTITKSQSQQPTTKSVAQIDEANRAKLQRMLQCYPADRQVKYLHLQAEIDVLIQQLQALKKQPKK</sequence>
<keyword evidence="2" id="KW-1185">Reference proteome</keyword>
<dbReference type="OrthoDB" id="427201at2"/>
<organism evidence="1 2">
    <name type="scientific">Hyella patelloides LEGE 07179</name>
    <dbReference type="NCBI Taxonomy" id="945734"/>
    <lineage>
        <taxon>Bacteria</taxon>
        <taxon>Bacillati</taxon>
        <taxon>Cyanobacteriota</taxon>
        <taxon>Cyanophyceae</taxon>
        <taxon>Pleurocapsales</taxon>
        <taxon>Hyellaceae</taxon>
        <taxon>Hyella</taxon>
    </lineage>
</organism>
<accession>A0A563W1M6</accession>
<proteinExistence type="predicted"/>
<dbReference type="Proteomes" id="UP000320055">
    <property type="component" value="Unassembled WGS sequence"/>
</dbReference>
<dbReference type="AlphaFoldDB" id="A0A563W1M6"/>
<evidence type="ECO:0000313" key="1">
    <source>
        <dbReference type="EMBL" id="VEP17570.1"/>
    </source>
</evidence>
<dbReference type="RefSeq" id="WP_144875941.1">
    <property type="nucleotide sequence ID" value="NZ_LR214362.1"/>
</dbReference>
<dbReference type="EMBL" id="CAACVJ010000588">
    <property type="protein sequence ID" value="VEP17570.1"/>
    <property type="molecule type" value="Genomic_DNA"/>
</dbReference>
<evidence type="ECO:0000313" key="2">
    <source>
        <dbReference type="Proteomes" id="UP000320055"/>
    </source>
</evidence>
<gene>
    <name evidence="1" type="ORF">H1P_6280004</name>
</gene>